<dbReference type="PROSITE" id="PS50113">
    <property type="entry name" value="PAC"/>
    <property type="match status" value="1"/>
</dbReference>
<keyword evidence="4" id="KW-0808">Transferase</keyword>
<evidence type="ECO:0000256" key="4">
    <source>
        <dbReference type="ARBA" id="ARBA00022679"/>
    </source>
</evidence>
<keyword evidence="5 9" id="KW-0418">Kinase</keyword>
<evidence type="ECO:0000259" key="8">
    <source>
        <dbReference type="PROSITE" id="PS50113"/>
    </source>
</evidence>
<dbReference type="InterPro" id="IPR000014">
    <property type="entry name" value="PAS"/>
</dbReference>
<organism evidence="9 10">
    <name type="scientific">Hymenobacter tibetensis</name>
    <dbReference type="NCBI Taxonomy" id="497967"/>
    <lineage>
        <taxon>Bacteria</taxon>
        <taxon>Pseudomonadati</taxon>
        <taxon>Bacteroidota</taxon>
        <taxon>Cytophagia</taxon>
        <taxon>Cytophagales</taxon>
        <taxon>Hymenobacteraceae</taxon>
        <taxon>Hymenobacter</taxon>
    </lineage>
</organism>
<evidence type="ECO:0000256" key="3">
    <source>
        <dbReference type="ARBA" id="ARBA00022553"/>
    </source>
</evidence>
<dbReference type="Gene3D" id="3.30.450.20">
    <property type="entry name" value="PAS domain"/>
    <property type="match status" value="6"/>
</dbReference>
<dbReference type="InterPro" id="IPR003594">
    <property type="entry name" value="HATPase_dom"/>
</dbReference>
<evidence type="ECO:0000259" key="7">
    <source>
        <dbReference type="PROSITE" id="PS50109"/>
    </source>
</evidence>
<keyword evidence="6" id="KW-0175">Coiled coil</keyword>
<dbReference type="InterPro" id="IPR004358">
    <property type="entry name" value="Sig_transdc_His_kin-like_C"/>
</dbReference>
<dbReference type="CDD" id="cd00130">
    <property type="entry name" value="PAS"/>
    <property type="match status" value="1"/>
</dbReference>
<feature type="domain" description="PAC" evidence="8">
    <location>
        <begin position="399"/>
        <end position="454"/>
    </location>
</feature>
<dbReference type="PANTHER" id="PTHR43304">
    <property type="entry name" value="PHYTOCHROME-LIKE PROTEIN CPH1"/>
    <property type="match status" value="1"/>
</dbReference>
<dbReference type="CDD" id="cd00082">
    <property type="entry name" value="HisKA"/>
    <property type="match status" value="1"/>
</dbReference>
<evidence type="ECO:0000313" key="9">
    <source>
        <dbReference type="EMBL" id="UOG72855.1"/>
    </source>
</evidence>
<dbReference type="Pfam" id="PF08448">
    <property type="entry name" value="PAS_4"/>
    <property type="match status" value="4"/>
</dbReference>
<dbReference type="NCBIfam" id="TIGR00229">
    <property type="entry name" value="sensory_box"/>
    <property type="match status" value="1"/>
</dbReference>
<dbReference type="InterPro" id="IPR036097">
    <property type="entry name" value="HisK_dim/P_sf"/>
</dbReference>
<evidence type="ECO:0000256" key="1">
    <source>
        <dbReference type="ARBA" id="ARBA00000085"/>
    </source>
</evidence>
<dbReference type="SUPFAM" id="SSF47384">
    <property type="entry name" value="Homodimeric domain of signal transducing histidine kinase"/>
    <property type="match status" value="1"/>
</dbReference>
<dbReference type="Gene3D" id="3.30.565.10">
    <property type="entry name" value="Histidine kinase-like ATPase, C-terminal domain"/>
    <property type="match status" value="1"/>
</dbReference>
<dbReference type="RefSeq" id="WP_243794186.1">
    <property type="nucleotide sequence ID" value="NZ_CP094669.1"/>
</dbReference>
<feature type="domain" description="Histidine kinase" evidence="7">
    <location>
        <begin position="959"/>
        <end position="1174"/>
    </location>
</feature>
<proteinExistence type="predicted"/>
<dbReference type="PANTHER" id="PTHR43304:SF1">
    <property type="entry name" value="PAC DOMAIN-CONTAINING PROTEIN"/>
    <property type="match status" value="1"/>
</dbReference>
<dbReference type="SMART" id="SM00387">
    <property type="entry name" value="HATPase_c"/>
    <property type="match status" value="1"/>
</dbReference>
<dbReference type="InterPro" id="IPR052162">
    <property type="entry name" value="Sensor_kinase/Photoreceptor"/>
</dbReference>
<dbReference type="Proteomes" id="UP000831113">
    <property type="component" value="Chromosome"/>
</dbReference>
<dbReference type="SMART" id="SM00388">
    <property type="entry name" value="HisKA"/>
    <property type="match status" value="1"/>
</dbReference>
<comment type="catalytic activity">
    <reaction evidence="1">
        <text>ATP + protein L-histidine = ADP + protein N-phospho-L-histidine.</text>
        <dbReference type="EC" id="2.7.13.3"/>
    </reaction>
</comment>
<evidence type="ECO:0000256" key="2">
    <source>
        <dbReference type="ARBA" id="ARBA00012438"/>
    </source>
</evidence>
<dbReference type="GO" id="GO:0016301">
    <property type="term" value="F:kinase activity"/>
    <property type="evidence" value="ECO:0007669"/>
    <property type="project" value="UniProtKB-KW"/>
</dbReference>
<protein>
    <recommendedName>
        <fullName evidence="2">histidine kinase</fullName>
        <ecNumber evidence="2">2.7.13.3</ecNumber>
    </recommendedName>
</protein>
<evidence type="ECO:0000256" key="6">
    <source>
        <dbReference type="SAM" id="Coils"/>
    </source>
</evidence>
<dbReference type="InterPro" id="IPR013656">
    <property type="entry name" value="PAS_4"/>
</dbReference>
<dbReference type="Gene3D" id="1.10.287.130">
    <property type="match status" value="1"/>
</dbReference>
<dbReference type="SUPFAM" id="SSF55785">
    <property type="entry name" value="PYP-like sensor domain (PAS domain)"/>
    <property type="match status" value="4"/>
</dbReference>
<feature type="coiled-coil region" evidence="6">
    <location>
        <begin position="134"/>
        <end position="161"/>
    </location>
</feature>
<name>A0ABY4CUJ6_9BACT</name>
<accession>A0ABY4CUJ6</accession>
<dbReference type="InterPro" id="IPR035965">
    <property type="entry name" value="PAS-like_dom_sf"/>
</dbReference>
<dbReference type="Pfam" id="PF00512">
    <property type="entry name" value="HisKA"/>
    <property type="match status" value="1"/>
</dbReference>
<dbReference type="PROSITE" id="PS50109">
    <property type="entry name" value="HIS_KIN"/>
    <property type="match status" value="1"/>
</dbReference>
<dbReference type="InterPro" id="IPR000700">
    <property type="entry name" value="PAS-assoc_C"/>
</dbReference>
<evidence type="ECO:0000313" key="10">
    <source>
        <dbReference type="Proteomes" id="UP000831113"/>
    </source>
</evidence>
<feature type="coiled-coil region" evidence="6">
    <location>
        <begin position="911"/>
        <end position="952"/>
    </location>
</feature>
<sequence length="1174" mass="134783">MPDSSTPLPSESSAPDELLHVLMEVSLTGFILFRPVYAPDGQTMTDLAYVRLNPAAQRMLQLPEQPAQTFLTLYPNAKDAGIFDFYRSSFETGKADRYNLNYQHDKLDNYFHLAAQRSGGLLVVSFSDTSDQDRSAVEQALRESQAREQEARADAERQRQQLHSILMQAPAMICIFEGPEHVFKLVNPLYQQLVGERPLLGMPIAVAMPELAGQPIFGLLDSVYRTGETFYAHEMLVQIDHDNSGSLGENYYNFIYQATRNLEGVVDGILVLAYEVTAQVKARRGIERNEAQLQRLNQQLEAANQALMLTAQTTEVAQAEAEEQRQRLFHILEELPASIATFRGPDHMYQLVNPRYQQLFPKRRLHGRTFREAMPDLEGQQFFELFDQVYQTGEMFSGVEIETWVDTTNTGHLEQRYYNLFLQALRDADGTVNGILNFAYDVTEQVQSRQQVEQSRQQVEQLNTELASANEELSAANEEIRANMAELQLTEQALLELNIDLESRVLERTQQVQQVQNEVERQRARLERFFMQAPAAICVLDGPDLVFELVNPEYQRLFLGRKLEGRPILEAMPEIRGHAVYQTLRQVYQTGETHQEPALLIPMQRSTDGVLEDRYFNYIQQARYNEQGQIDGILVFAFEITEQVLDRQRIDALQAEVLSGLQRIAQERETFYQVFEQTPACIVLLRGPEHRVEYHNEAYQQLFPNREMRGRTIAEIQPDALAQGFVALLDNVYQTGETFYGNELQLVIDQPGNRPPKVNYFNFTYQAYRENGQIVGISVFAYEVGEQVLARQQREQNQRRLQLITDALPVLIGYIDHEEKYQFVNRGYEIWFKRNPEDMLGRPVREVLGDRAYHEVKPYVDRAMAGERLDFETRMFYRDDFIRYIRTNYVPDRQDGKVVGFYSMVADVTDQVLSRQQVQDLNEELAAINEELQATNEELSDTNQQLTRTNVDLDNFIYTASHDLRAPIANIEGLLHALLQHLPEMGAADEQVLPILEMMQGAVERFQKTIHHLTDVTKLQKEQIQPSQTVDLAAVAQEVRLDLAPLLESTQARFEVDVDQCPTISFSQKNLRSVVYNLLSNALKYYSPDRTPHVRLRCFQVEGFSVLEVQDNGLGLNEAQQVRLFGMFQRLHDHVEGTGIGLYMVKRMVENVGGHIRVQSTLGVGTTFSVFFPR</sequence>
<dbReference type="InterPro" id="IPR005467">
    <property type="entry name" value="His_kinase_dom"/>
</dbReference>
<dbReference type="PRINTS" id="PR00344">
    <property type="entry name" value="BCTRLSENSOR"/>
</dbReference>
<reference evidence="9 10" key="1">
    <citation type="submission" date="2022-03" db="EMBL/GenBank/DDBJ databases">
        <title>Hymenobactersp. isolated from the air.</title>
        <authorList>
            <person name="Won M."/>
            <person name="Kwon S.-W."/>
        </authorList>
    </citation>
    <scope>NUCLEOTIDE SEQUENCE [LARGE SCALE GENOMIC DNA]</scope>
    <source>
        <strain evidence="9 10">KACC 21982</strain>
    </source>
</reference>
<keyword evidence="10" id="KW-1185">Reference proteome</keyword>
<dbReference type="EC" id="2.7.13.3" evidence="2"/>
<dbReference type="SUPFAM" id="SSF55874">
    <property type="entry name" value="ATPase domain of HSP90 chaperone/DNA topoisomerase II/histidine kinase"/>
    <property type="match status" value="1"/>
</dbReference>
<dbReference type="Pfam" id="PF02518">
    <property type="entry name" value="HATPase_c"/>
    <property type="match status" value="1"/>
</dbReference>
<feature type="coiled-coil region" evidence="6">
    <location>
        <begin position="445"/>
        <end position="532"/>
    </location>
</feature>
<dbReference type="InterPro" id="IPR036890">
    <property type="entry name" value="HATPase_C_sf"/>
</dbReference>
<keyword evidence="3" id="KW-0597">Phosphoprotein</keyword>
<evidence type="ECO:0000256" key="5">
    <source>
        <dbReference type="ARBA" id="ARBA00022777"/>
    </source>
</evidence>
<dbReference type="EMBL" id="CP094669">
    <property type="protein sequence ID" value="UOG72855.1"/>
    <property type="molecule type" value="Genomic_DNA"/>
</dbReference>
<gene>
    <name evidence="9" type="ORF">MTX78_12025</name>
</gene>
<dbReference type="InterPro" id="IPR003661">
    <property type="entry name" value="HisK_dim/P_dom"/>
</dbReference>
<feature type="coiled-coil region" evidence="6">
    <location>
        <begin position="279"/>
        <end position="313"/>
    </location>
</feature>
<dbReference type="SMART" id="SM00091">
    <property type="entry name" value="PAS"/>
    <property type="match status" value="5"/>
</dbReference>